<sequence>MELIINLYLKKYHTQAILEAKERSQFDRKQSKSNINRYNVLLNIDPEILLNFDPELGNEILNNYCDSNIQDDFTKSCLSFIDSQELLLSEQVRSKIRLIYLPKVPRFQMETISNAFHKSRNFKNSIFIILKGVVECIWMPTFIIFSRTFKCENVGCRNKNYLHVTPSCQTTNRAIRRESDNYYLQTSTSSSLHNISLNCNTCGVEMQEMIVDRVYTTRQRILLSCLNSDKGDDDLVNSVEIGQVIEIIGLVGRHFPGLDDIIFISLQIPNIVINNLKHVVMDEKIRANVLSNELQLELPNYIIHLQKANLSAWAFTQRLVDVFFDDITPRFVYRKIKLLFLLSLAALSEQNQSKKHGISPSVHIMIICDGYNSIIPRMMRRVSKLKRYGEWNHGLGQKKQPLFVIQDGKNNIKETFIESTILANSRNGILLVDLDSLSKRDVESLRLVMSKSSNLTMQNRHHKLNIDVNTCCWGWSVAKPKKTNNNNNHNNHNNTNTNRKSEGDETILCNNNNGPVRSIIDTFDLIVHLKEIIDSKADGFLSDHLLDKAMLLPKKQQHKSSKFSLSFDELKKFISIASNIEVKLSTECKDLLRKYFLITRKLKGASQGFASSTALLETLLRLASCHSKFISIASNIEVKLSTECKDLLRKYFLITRKLKGASQGFASSTALLETLLRLASCHSKLCLRSVGSIDDALVSILIVEETLVSKYGNSASILGFISLSDDQENLHKLYAQNPMEDTEEDIYNLRRQERKVPVVLNNGNNEDDDDEDEFINYLQHLAKIDDNEMTKMYQHLMRVLRSFGDDNDQVDNNDDNKDEEFTFHNMNSHEDHEEENEDNYEEESEEDDDDGWDQLNFSNSSFQSLL</sequence>
<feature type="region of interest" description="Disordered" evidence="1">
    <location>
        <begin position="804"/>
        <end position="866"/>
    </location>
</feature>
<dbReference type="Proteomes" id="UP000266861">
    <property type="component" value="Unassembled WGS sequence"/>
</dbReference>
<feature type="compositionally biased region" description="Low complexity" evidence="1">
    <location>
        <begin position="483"/>
        <end position="498"/>
    </location>
</feature>
<dbReference type="PANTHER" id="PTHR11630:SF75">
    <property type="entry name" value="MINICHROMOSOME MAINTENANCE DOMAIN-CONTAINING PROTEIN 2"/>
    <property type="match status" value="1"/>
</dbReference>
<organism evidence="2 3">
    <name type="scientific">Diversispora epigaea</name>
    <dbReference type="NCBI Taxonomy" id="1348612"/>
    <lineage>
        <taxon>Eukaryota</taxon>
        <taxon>Fungi</taxon>
        <taxon>Fungi incertae sedis</taxon>
        <taxon>Mucoromycota</taxon>
        <taxon>Glomeromycotina</taxon>
        <taxon>Glomeromycetes</taxon>
        <taxon>Diversisporales</taxon>
        <taxon>Diversisporaceae</taxon>
        <taxon>Diversispora</taxon>
    </lineage>
</organism>
<dbReference type="GO" id="GO:0005524">
    <property type="term" value="F:ATP binding"/>
    <property type="evidence" value="ECO:0007669"/>
    <property type="project" value="InterPro"/>
</dbReference>
<reference evidence="2 3" key="1">
    <citation type="submission" date="2018-08" db="EMBL/GenBank/DDBJ databases">
        <title>Genome and evolution of the arbuscular mycorrhizal fungus Diversispora epigaea (formerly Glomus versiforme) and its bacterial endosymbionts.</title>
        <authorList>
            <person name="Sun X."/>
            <person name="Fei Z."/>
            <person name="Harrison M."/>
        </authorList>
    </citation>
    <scope>NUCLEOTIDE SEQUENCE [LARGE SCALE GENOMIC DNA]</scope>
    <source>
        <strain evidence="2 3">IT104</strain>
    </source>
</reference>
<protein>
    <recommendedName>
        <fullName evidence="4">MCM domain-containing protein</fullName>
    </recommendedName>
</protein>
<keyword evidence="3" id="KW-1185">Reference proteome</keyword>
<evidence type="ECO:0000313" key="3">
    <source>
        <dbReference type="Proteomes" id="UP000266861"/>
    </source>
</evidence>
<dbReference type="PANTHER" id="PTHR11630">
    <property type="entry name" value="DNA REPLICATION LICENSING FACTOR MCM FAMILY MEMBER"/>
    <property type="match status" value="1"/>
</dbReference>
<dbReference type="Gene3D" id="3.40.50.300">
    <property type="entry name" value="P-loop containing nucleotide triphosphate hydrolases"/>
    <property type="match status" value="2"/>
</dbReference>
<feature type="compositionally biased region" description="Acidic residues" evidence="1">
    <location>
        <begin position="805"/>
        <end position="818"/>
    </location>
</feature>
<feature type="compositionally biased region" description="Basic and acidic residues" evidence="1">
    <location>
        <begin position="819"/>
        <end position="831"/>
    </location>
</feature>
<accession>A0A397IIB3</accession>
<feature type="region of interest" description="Disordered" evidence="1">
    <location>
        <begin position="482"/>
        <end position="504"/>
    </location>
</feature>
<dbReference type="GO" id="GO:0005634">
    <property type="term" value="C:nucleus"/>
    <property type="evidence" value="ECO:0007669"/>
    <property type="project" value="TreeGrafter"/>
</dbReference>
<feature type="compositionally biased region" description="Acidic residues" evidence="1">
    <location>
        <begin position="832"/>
        <end position="852"/>
    </location>
</feature>
<evidence type="ECO:0008006" key="4">
    <source>
        <dbReference type="Google" id="ProtNLM"/>
    </source>
</evidence>
<dbReference type="GO" id="GO:0000727">
    <property type="term" value="P:double-strand break repair via break-induced replication"/>
    <property type="evidence" value="ECO:0007669"/>
    <property type="project" value="TreeGrafter"/>
</dbReference>
<evidence type="ECO:0000256" key="1">
    <source>
        <dbReference type="SAM" id="MobiDB-lite"/>
    </source>
</evidence>
<dbReference type="AlphaFoldDB" id="A0A397IIB3"/>
<dbReference type="OrthoDB" id="2015372at2759"/>
<dbReference type="InterPro" id="IPR031327">
    <property type="entry name" value="MCM"/>
</dbReference>
<dbReference type="GO" id="GO:0003677">
    <property type="term" value="F:DNA binding"/>
    <property type="evidence" value="ECO:0007669"/>
    <property type="project" value="InterPro"/>
</dbReference>
<name>A0A397IIB3_9GLOM</name>
<dbReference type="GO" id="GO:0017116">
    <property type="term" value="F:single-stranded DNA helicase activity"/>
    <property type="evidence" value="ECO:0007669"/>
    <property type="project" value="TreeGrafter"/>
</dbReference>
<dbReference type="EMBL" id="PQFF01000197">
    <property type="protein sequence ID" value="RHZ75691.1"/>
    <property type="molecule type" value="Genomic_DNA"/>
</dbReference>
<proteinExistence type="predicted"/>
<comment type="caution">
    <text evidence="2">The sequence shown here is derived from an EMBL/GenBank/DDBJ whole genome shotgun (WGS) entry which is preliminary data.</text>
</comment>
<evidence type="ECO:0000313" key="2">
    <source>
        <dbReference type="EMBL" id="RHZ75691.1"/>
    </source>
</evidence>
<dbReference type="STRING" id="1348612.A0A397IIB3"/>
<gene>
    <name evidence="2" type="ORF">Glove_212g125</name>
</gene>
<feature type="compositionally biased region" description="Low complexity" evidence="1">
    <location>
        <begin position="854"/>
        <end position="866"/>
    </location>
</feature>
<dbReference type="InterPro" id="IPR027417">
    <property type="entry name" value="P-loop_NTPase"/>
</dbReference>